<proteinExistence type="inferred from homology"/>
<dbReference type="InterPro" id="IPR029044">
    <property type="entry name" value="Nucleotide-diphossugar_trans"/>
</dbReference>
<evidence type="ECO:0000259" key="4">
    <source>
        <dbReference type="Pfam" id="PF00535"/>
    </source>
</evidence>
<name>A0ABV7LI32_9HYPH</name>
<feature type="domain" description="Glycosyltransferase 2-like" evidence="4">
    <location>
        <begin position="104"/>
        <end position="279"/>
    </location>
</feature>
<feature type="non-terminal residue" evidence="5">
    <location>
        <position position="1"/>
    </location>
</feature>
<keyword evidence="6" id="KW-1185">Reference proteome</keyword>
<protein>
    <submittedName>
        <fullName evidence="5">Glycosyltransferase</fullName>
    </submittedName>
</protein>
<dbReference type="Proteomes" id="UP001595536">
    <property type="component" value="Unassembled WGS sequence"/>
</dbReference>
<gene>
    <name evidence="5" type="ORF">ACFOEX_13835</name>
</gene>
<dbReference type="SUPFAM" id="SSF53756">
    <property type="entry name" value="UDP-Glycosyltransferase/glycogen phosphorylase"/>
    <property type="match status" value="1"/>
</dbReference>
<comment type="similarity">
    <text evidence="1">Belongs to the glycosyltransferase 2 family.</text>
</comment>
<accession>A0ABV7LI32</accession>
<dbReference type="RefSeq" id="WP_376869022.1">
    <property type="nucleotide sequence ID" value="NZ_JBHRUV010000132.1"/>
</dbReference>
<evidence type="ECO:0000313" key="5">
    <source>
        <dbReference type="EMBL" id="MFC3267413.1"/>
    </source>
</evidence>
<dbReference type="InterPro" id="IPR001173">
    <property type="entry name" value="Glyco_trans_2-like"/>
</dbReference>
<evidence type="ECO:0000256" key="3">
    <source>
        <dbReference type="ARBA" id="ARBA00022679"/>
    </source>
</evidence>
<comment type="caution">
    <text evidence="5">The sequence shown here is derived from an EMBL/GenBank/DDBJ whole genome shotgun (WGS) entry which is preliminary data.</text>
</comment>
<dbReference type="PANTHER" id="PTHR43179">
    <property type="entry name" value="RHAMNOSYLTRANSFERASE WBBL"/>
    <property type="match status" value="1"/>
</dbReference>
<sequence>TTARDTILNNPDIRNINVDPALHYLLYGWKEGRRPSPVFDPVYFQKRHMRGTGREFPLAVYHKKRKAAGLAQADRTWYVPDLPSDAAWQAAPPARSVDSSRCMVVIPVYKGMEETLCSIYHALQGRDGDPYSLLVINDGSPDPELTARLRDLAAKDKYIYIENDKNIGFVATVNKAIKFVPDHMDIILLNSDAYVFSGWFRRMIAHADRDPSVATITPFSNNATICSYPAVDRENLTYFGVAPWEIDQLAGTLNRGRSCELPTGVGFCFYMRRSVIDALGAFDHDAFPIGYGEENDFCMRALAAGYKNILAADVFVYHVGSISFSAIKEKNMKRGERTLLERHPMYQDLVRLHIKADPARHYRASIDIALLTKFIEDGFILVTHDLGGGTETYVQNLCNEYRKNKQKYCVIRVHDERFLSIDAPLEMLFDFPNLQKLDITTDIELVRTIFAKAGAREIIVNSFAGSSWQAHQKMLDIISASGKPFTYVCHDYSCISPIYDLRRPDGLYCGLPTIADRNAWTAMRTGVADICPVEDRLEAYRLFLKKARRVIAPSHAAANIIKRDLTDITIEVTPHRASLPPAPLKPISSADKRLRLAFVGAIGVVKGSLVLKSIADIVARRKLPVDIFVVGYTDIDDDLRKYNIYVSGRYANEHDAVVLLKQLDPHYVFISSVFPETYCYVIDLARAAGVRLASFDIGAQAERISQTQDGIIIPETYINAPESALHFLLEKFNQIQGRAS</sequence>
<reference evidence="6" key="1">
    <citation type="journal article" date="2019" name="Int. J. Syst. Evol. Microbiol.">
        <title>The Global Catalogue of Microorganisms (GCM) 10K type strain sequencing project: providing services to taxonomists for standard genome sequencing and annotation.</title>
        <authorList>
            <consortium name="The Broad Institute Genomics Platform"/>
            <consortium name="The Broad Institute Genome Sequencing Center for Infectious Disease"/>
            <person name="Wu L."/>
            <person name="Ma J."/>
        </authorList>
    </citation>
    <scope>NUCLEOTIDE SEQUENCE [LARGE SCALE GENOMIC DNA]</scope>
    <source>
        <strain evidence="6">CCM 7941</strain>
    </source>
</reference>
<dbReference type="Pfam" id="PF00535">
    <property type="entry name" value="Glycos_transf_2"/>
    <property type="match status" value="1"/>
</dbReference>
<dbReference type="EMBL" id="JBHRUV010000132">
    <property type="protein sequence ID" value="MFC3267413.1"/>
    <property type="molecule type" value="Genomic_DNA"/>
</dbReference>
<dbReference type="PANTHER" id="PTHR43179:SF12">
    <property type="entry name" value="GALACTOFURANOSYLTRANSFERASE GLFT2"/>
    <property type="match status" value="1"/>
</dbReference>
<evidence type="ECO:0000256" key="2">
    <source>
        <dbReference type="ARBA" id="ARBA00022676"/>
    </source>
</evidence>
<dbReference type="SUPFAM" id="SSF53448">
    <property type="entry name" value="Nucleotide-diphospho-sugar transferases"/>
    <property type="match status" value="1"/>
</dbReference>
<evidence type="ECO:0000256" key="1">
    <source>
        <dbReference type="ARBA" id="ARBA00006739"/>
    </source>
</evidence>
<dbReference type="Gene3D" id="3.90.550.10">
    <property type="entry name" value="Spore Coat Polysaccharide Biosynthesis Protein SpsA, Chain A"/>
    <property type="match status" value="1"/>
</dbReference>
<keyword evidence="2" id="KW-0328">Glycosyltransferase</keyword>
<evidence type="ECO:0000313" key="6">
    <source>
        <dbReference type="Proteomes" id="UP001595536"/>
    </source>
</evidence>
<organism evidence="5 6">
    <name type="scientific">Camelimonas abortus</name>
    <dbReference type="NCBI Taxonomy" id="1017184"/>
    <lineage>
        <taxon>Bacteria</taxon>
        <taxon>Pseudomonadati</taxon>
        <taxon>Pseudomonadota</taxon>
        <taxon>Alphaproteobacteria</taxon>
        <taxon>Hyphomicrobiales</taxon>
        <taxon>Chelatococcaceae</taxon>
        <taxon>Camelimonas</taxon>
    </lineage>
</organism>
<keyword evidence="3" id="KW-0808">Transferase</keyword>